<protein>
    <recommendedName>
        <fullName evidence="2">MINDY deubiquitinase domain-containing protein</fullName>
    </recommendedName>
</protein>
<name>A0A4P9XUW0_9FUNG</name>
<dbReference type="InterPro" id="IPR007518">
    <property type="entry name" value="MINDY"/>
</dbReference>
<dbReference type="GO" id="GO:0071944">
    <property type="term" value="C:cell periphery"/>
    <property type="evidence" value="ECO:0007669"/>
    <property type="project" value="TreeGrafter"/>
</dbReference>
<dbReference type="GO" id="GO:0004843">
    <property type="term" value="F:cysteine-type deubiquitinase activity"/>
    <property type="evidence" value="ECO:0007669"/>
    <property type="project" value="InterPro"/>
</dbReference>
<dbReference type="GO" id="GO:0005829">
    <property type="term" value="C:cytosol"/>
    <property type="evidence" value="ECO:0007669"/>
    <property type="project" value="TreeGrafter"/>
</dbReference>
<dbReference type="GO" id="GO:0016807">
    <property type="term" value="F:cysteine-type carboxypeptidase activity"/>
    <property type="evidence" value="ECO:0007669"/>
    <property type="project" value="TreeGrafter"/>
</dbReference>
<feature type="region of interest" description="Disordered" evidence="1">
    <location>
        <begin position="1"/>
        <end position="32"/>
    </location>
</feature>
<evidence type="ECO:0000313" key="4">
    <source>
        <dbReference type="Proteomes" id="UP000271241"/>
    </source>
</evidence>
<dbReference type="STRING" id="78915.A0A4P9XUW0"/>
<dbReference type="AlphaFoldDB" id="A0A4P9XUW0"/>
<dbReference type="OrthoDB" id="10261212at2759"/>
<feature type="region of interest" description="Disordered" evidence="1">
    <location>
        <begin position="470"/>
        <end position="531"/>
    </location>
</feature>
<evidence type="ECO:0000313" key="3">
    <source>
        <dbReference type="EMBL" id="RKP10037.1"/>
    </source>
</evidence>
<dbReference type="GO" id="GO:0071108">
    <property type="term" value="P:protein K48-linked deubiquitination"/>
    <property type="evidence" value="ECO:0007669"/>
    <property type="project" value="TreeGrafter"/>
</dbReference>
<gene>
    <name evidence="3" type="ORF">THASP1DRAFT_28187</name>
</gene>
<dbReference type="PANTHER" id="PTHR18063:SF6">
    <property type="entry name" value="UBIQUITIN CARBOXYL-TERMINAL HYDROLASE"/>
    <property type="match status" value="1"/>
</dbReference>
<accession>A0A4P9XUW0</accession>
<reference evidence="4" key="1">
    <citation type="journal article" date="2018" name="Nat. Microbiol.">
        <title>Leveraging single-cell genomics to expand the fungal tree of life.</title>
        <authorList>
            <person name="Ahrendt S.R."/>
            <person name="Quandt C.A."/>
            <person name="Ciobanu D."/>
            <person name="Clum A."/>
            <person name="Salamov A."/>
            <person name="Andreopoulos B."/>
            <person name="Cheng J.F."/>
            <person name="Woyke T."/>
            <person name="Pelin A."/>
            <person name="Henrissat B."/>
            <person name="Reynolds N.K."/>
            <person name="Benny G.L."/>
            <person name="Smith M.E."/>
            <person name="James T.Y."/>
            <person name="Grigoriev I.V."/>
        </authorList>
    </citation>
    <scope>NUCLEOTIDE SEQUENCE [LARGE SCALE GENOMIC DNA]</scope>
    <source>
        <strain evidence="4">RSA 1356</strain>
    </source>
</reference>
<evidence type="ECO:0000256" key="1">
    <source>
        <dbReference type="SAM" id="MobiDB-lite"/>
    </source>
</evidence>
<feature type="compositionally biased region" description="Basic and acidic residues" evidence="1">
    <location>
        <begin position="494"/>
        <end position="509"/>
    </location>
</feature>
<dbReference type="GO" id="GO:1990380">
    <property type="term" value="F:K48-linked deubiquitinase activity"/>
    <property type="evidence" value="ECO:0007669"/>
    <property type="project" value="InterPro"/>
</dbReference>
<feature type="domain" description="MINDY deubiquitinase" evidence="2">
    <location>
        <begin position="112"/>
        <end position="416"/>
    </location>
</feature>
<dbReference type="Pfam" id="PF04424">
    <property type="entry name" value="MINDY_DUB"/>
    <property type="match status" value="1"/>
</dbReference>
<dbReference type="PANTHER" id="PTHR18063">
    <property type="entry name" value="NF-E2 INDUCIBLE PROTEIN"/>
    <property type="match status" value="1"/>
</dbReference>
<sequence>MQIPMNDAVASTADDHPANSEPTVATAAASSLDRLTSLPSTDIAAQEQSPQKLTIAAQTATQGGSNPFDDLAAVCNETASDDETPLGVQHTSRAPPQSAADAARTGERSANEYQLKSVEWWDVAIGQHRRLRVITQNENGPCPLLAICNVLLLRGDIEILPVDRPVVTTAYLLELLGDRLLRMLSDAPRTASTCQASSRKSLEQHEGAVNVALRMLPGLQHGLDVDPKFSSPRGFVQNDGLSVFQAFGIELVHGWCVDPQDEGAWEVLCRRYQGYNSVAELVARGDYAGKGLVVDQPGYKHASDPASQAPRDDDAIDMDGTQRMDLVHDALIAQQFLEANATQLTFHGLQTLTESIPDNHLCILFRNNHFATLYKHPDQTLYLLVTDASLAGQSSAAWENLSDVYGSTSEMVDSNFCPQRAIDDYARHESDPSASGIDADFALALSLQQEEEEQHRRAVAEQRRQAYLQATQGSGTAPGERIQPTRPSPHRAGRHPDEHDDDSMHHANEDGSGQQRHKNPKKRESKECIIS</sequence>
<proteinExistence type="predicted"/>
<feature type="compositionally biased region" description="Basic and acidic residues" evidence="1">
    <location>
        <begin position="522"/>
        <end position="531"/>
    </location>
</feature>
<evidence type="ECO:0000259" key="2">
    <source>
        <dbReference type="Pfam" id="PF04424"/>
    </source>
</evidence>
<organism evidence="3 4">
    <name type="scientific">Thamnocephalis sphaerospora</name>
    <dbReference type="NCBI Taxonomy" id="78915"/>
    <lineage>
        <taxon>Eukaryota</taxon>
        <taxon>Fungi</taxon>
        <taxon>Fungi incertae sedis</taxon>
        <taxon>Zoopagomycota</taxon>
        <taxon>Zoopagomycotina</taxon>
        <taxon>Zoopagomycetes</taxon>
        <taxon>Zoopagales</taxon>
        <taxon>Sigmoideomycetaceae</taxon>
        <taxon>Thamnocephalis</taxon>
    </lineage>
</organism>
<keyword evidence="4" id="KW-1185">Reference proteome</keyword>
<dbReference type="EMBL" id="KZ992474">
    <property type="protein sequence ID" value="RKP10037.1"/>
    <property type="molecule type" value="Genomic_DNA"/>
</dbReference>
<feature type="region of interest" description="Disordered" evidence="1">
    <location>
        <begin position="81"/>
        <end position="108"/>
    </location>
</feature>
<dbReference type="InterPro" id="IPR033979">
    <property type="entry name" value="MINDY_domain"/>
</dbReference>
<dbReference type="Proteomes" id="UP000271241">
    <property type="component" value="Unassembled WGS sequence"/>
</dbReference>